<sequence length="164" mass="17428">MADDFIVVTWTAGDIITEAKLDDMVANDTGFNDGTAIGDSAIINRHIGTNAVSGAQLGKMIGCILRRQATQSINNTTNTKISWDNEDYDPDGLHTSGDVTIPTNGIYAVLHGFVFAGSSGGTYRQSKLYVNGSLYQNHAVSVTVDHPYGTIVDLLSLSATNTIS</sequence>
<gene>
    <name evidence="1" type="ORF">COZ07_10175</name>
</gene>
<organism evidence="1 2">
    <name type="scientific">Candidatus Infernicultor aquiphilus</name>
    <dbReference type="NCBI Taxonomy" id="1805029"/>
    <lineage>
        <taxon>Bacteria</taxon>
        <taxon>Pseudomonadati</taxon>
        <taxon>Atribacterota</taxon>
        <taxon>Candidatus Phoenicimicrobiia</taxon>
        <taxon>Candidatus Pheonicimicrobiales</taxon>
        <taxon>Candidatus Phoenicimicrobiaceae</taxon>
        <taxon>Candidatus Infernicultor</taxon>
    </lineage>
</organism>
<dbReference type="RefSeq" id="WP_406608504.1">
    <property type="nucleotide sequence ID" value="NZ_PFKO01000369.1"/>
</dbReference>
<dbReference type="Proteomes" id="UP000230646">
    <property type="component" value="Unassembled WGS sequence"/>
</dbReference>
<accession>A0A2M7PKN5</accession>
<protein>
    <submittedName>
        <fullName evidence="1">Uncharacterized protein</fullName>
    </submittedName>
</protein>
<proteinExistence type="predicted"/>
<evidence type="ECO:0000313" key="2">
    <source>
        <dbReference type="Proteomes" id="UP000230646"/>
    </source>
</evidence>
<reference evidence="1 2" key="1">
    <citation type="submission" date="2017-09" db="EMBL/GenBank/DDBJ databases">
        <title>Depth-based differentiation of microbial function through sediment-hosted aquifers and enrichment of novel symbionts in the deep terrestrial subsurface.</title>
        <authorList>
            <person name="Probst A.J."/>
            <person name="Ladd B."/>
            <person name="Jarett J.K."/>
            <person name="Geller-Mcgrath D.E."/>
            <person name="Sieber C.M."/>
            <person name="Emerson J.B."/>
            <person name="Anantharaman K."/>
            <person name="Thomas B.C."/>
            <person name="Malmstrom R."/>
            <person name="Stieglmeier M."/>
            <person name="Klingl A."/>
            <person name="Woyke T."/>
            <person name="Ryan C.M."/>
            <person name="Banfield J.F."/>
        </authorList>
    </citation>
    <scope>NUCLEOTIDE SEQUENCE [LARGE SCALE GENOMIC DNA]</scope>
    <source>
        <strain evidence="1">CG_4_10_14_3_um_filter_34_13</strain>
    </source>
</reference>
<dbReference type="EMBL" id="PFKO01000369">
    <property type="protein sequence ID" value="PIY31190.1"/>
    <property type="molecule type" value="Genomic_DNA"/>
</dbReference>
<comment type="caution">
    <text evidence="1">The sequence shown here is derived from an EMBL/GenBank/DDBJ whole genome shotgun (WGS) entry which is preliminary data.</text>
</comment>
<name>A0A2M7PKN5_9BACT</name>
<dbReference type="AlphaFoldDB" id="A0A2M7PKN5"/>
<feature type="non-terminal residue" evidence="1">
    <location>
        <position position="164"/>
    </location>
</feature>
<evidence type="ECO:0000313" key="1">
    <source>
        <dbReference type="EMBL" id="PIY31190.1"/>
    </source>
</evidence>